<protein>
    <recommendedName>
        <fullName evidence="4">Thioredoxin domain-containing protein</fullName>
    </recommendedName>
</protein>
<dbReference type="InterPro" id="IPR036249">
    <property type="entry name" value="Thioredoxin-like_sf"/>
</dbReference>
<evidence type="ECO:0000259" key="4">
    <source>
        <dbReference type="PROSITE" id="PS51352"/>
    </source>
</evidence>
<sequence length="156" mass="17684">MTLQETMKKALSNRNIIVVLGLSLLFIGIAIWVYNSYVKPRINATYVANKEYTSTPTDTKGNADLYFFYTTWCPHCKSANPVWTKFKEDITTNGHSSGVIVNFIEVDCDKDKTTADKFKVTGYPTIKLNYNDTIVEYDAKPDINTLNQFLNQSLSS</sequence>
<accession>A0A6C0JTJ5</accession>
<comment type="similarity">
    <text evidence="1">Belongs to the protein disulfide isomerase family.</text>
</comment>
<evidence type="ECO:0000256" key="1">
    <source>
        <dbReference type="ARBA" id="ARBA00006347"/>
    </source>
</evidence>
<dbReference type="GO" id="GO:0003756">
    <property type="term" value="F:protein disulfide isomerase activity"/>
    <property type="evidence" value="ECO:0007669"/>
    <property type="project" value="TreeGrafter"/>
</dbReference>
<dbReference type="GO" id="GO:0005783">
    <property type="term" value="C:endoplasmic reticulum"/>
    <property type="evidence" value="ECO:0007669"/>
    <property type="project" value="TreeGrafter"/>
</dbReference>
<proteinExistence type="inferred from homology"/>
<dbReference type="GO" id="GO:0006457">
    <property type="term" value="P:protein folding"/>
    <property type="evidence" value="ECO:0007669"/>
    <property type="project" value="TreeGrafter"/>
</dbReference>
<dbReference type="PANTHER" id="PTHR45672:SF3">
    <property type="entry name" value="THIOREDOXIN DOMAIN-CONTAINING PROTEIN 5"/>
    <property type="match status" value="1"/>
</dbReference>
<evidence type="ECO:0000256" key="3">
    <source>
        <dbReference type="SAM" id="Phobius"/>
    </source>
</evidence>
<name>A0A6C0JTJ5_9ZZZZ</name>
<dbReference type="Gene3D" id="3.40.30.10">
    <property type="entry name" value="Glutaredoxin"/>
    <property type="match status" value="1"/>
</dbReference>
<dbReference type="PROSITE" id="PS51352">
    <property type="entry name" value="THIOREDOXIN_2"/>
    <property type="match status" value="1"/>
</dbReference>
<dbReference type="PANTHER" id="PTHR45672">
    <property type="entry name" value="PROTEIN DISULFIDE-ISOMERASE C17H9.14C-RELATED"/>
    <property type="match status" value="1"/>
</dbReference>
<dbReference type="EMBL" id="MN740705">
    <property type="protein sequence ID" value="QHU09072.1"/>
    <property type="molecule type" value="Genomic_DNA"/>
</dbReference>
<keyword evidence="2" id="KW-0732">Signal</keyword>
<dbReference type="InterPro" id="IPR051063">
    <property type="entry name" value="PDI"/>
</dbReference>
<feature type="domain" description="Thioredoxin" evidence="4">
    <location>
        <begin position="33"/>
        <end position="155"/>
    </location>
</feature>
<evidence type="ECO:0000256" key="2">
    <source>
        <dbReference type="ARBA" id="ARBA00022729"/>
    </source>
</evidence>
<dbReference type="AlphaFoldDB" id="A0A6C0JTJ5"/>
<dbReference type="CDD" id="cd02961">
    <property type="entry name" value="PDI_a_family"/>
    <property type="match status" value="1"/>
</dbReference>
<dbReference type="InterPro" id="IPR013766">
    <property type="entry name" value="Thioredoxin_domain"/>
</dbReference>
<reference evidence="5" key="1">
    <citation type="journal article" date="2020" name="Nature">
        <title>Giant virus diversity and host interactions through global metagenomics.</title>
        <authorList>
            <person name="Schulz F."/>
            <person name="Roux S."/>
            <person name="Paez-Espino D."/>
            <person name="Jungbluth S."/>
            <person name="Walsh D.A."/>
            <person name="Denef V.J."/>
            <person name="McMahon K.D."/>
            <person name="Konstantinidis K.T."/>
            <person name="Eloe-Fadrosh E.A."/>
            <person name="Kyrpides N.C."/>
            <person name="Woyke T."/>
        </authorList>
    </citation>
    <scope>NUCLEOTIDE SEQUENCE</scope>
    <source>
        <strain evidence="5">GVMAG-S-1074260-58</strain>
    </source>
</reference>
<keyword evidence="3" id="KW-1133">Transmembrane helix</keyword>
<dbReference type="SUPFAM" id="SSF52833">
    <property type="entry name" value="Thioredoxin-like"/>
    <property type="match status" value="1"/>
</dbReference>
<organism evidence="5">
    <name type="scientific">viral metagenome</name>
    <dbReference type="NCBI Taxonomy" id="1070528"/>
    <lineage>
        <taxon>unclassified sequences</taxon>
        <taxon>metagenomes</taxon>
        <taxon>organismal metagenomes</taxon>
    </lineage>
</organism>
<evidence type="ECO:0000313" key="5">
    <source>
        <dbReference type="EMBL" id="QHU09072.1"/>
    </source>
</evidence>
<keyword evidence="3" id="KW-0812">Transmembrane</keyword>
<keyword evidence="3" id="KW-0472">Membrane</keyword>
<dbReference type="Pfam" id="PF00085">
    <property type="entry name" value="Thioredoxin"/>
    <property type="match status" value="1"/>
</dbReference>
<feature type="transmembrane region" description="Helical" evidence="3">
    <location>
        <begin position="16"/>
        <end position="34"/>
    </location>
</feature>